<dbReference type="InterPro" id="IPR018247">
    <property type="entry name" value="EF_Hand_1_Ca_BS"/>
</dbReference>
<evidence type="ECO:0000256" key="5">
    <source>
        <dbReference type="ARBA" id="ARBA00022824"/>
    </source>
</evidence>
<dbReference type="InterPro" id="IPR002048">
    <property type="entry name" value="EF_hand_dom"/>
</dbReference>
<evidence type="ECO:0000256" key="6">
    <source>
        <dbReference type="ARBA" id="ARBA00022837"/>
    </source>
</evidence>
<comment type="subunit">
    <text evidence="10">Interacts with PCSK6 (immature form including the propeptide); probably involved in the maturation and the secretion of PCSK6.</text>
</comment>
<comment type="subcellular location">
    <subcellularLocation>
        <location evidence="1">Endoplasmic reticulum lumen</location>
    </subcellularLocation>
</comment>
<feature type="region of interest" description="Disordered" evidence="12">
    <location>
        <begin position="1"/>
        <end position="29"/>
    </location>
</feature>
<dbReference type="GO" id="GO:0015031">
    <property type="term" value="P:protein transport"/>
    <property type="evidence" value="ECO:0007669"/>
    <property type="project" value="UniProtKB-ARBA"/>
</dbReference>
<evidence type="ECO:0000256" key="11">
    <source>
        <dbReference type="ARBA" id="ARBA00072696"/>
    </source>
</evidence>
<dbReference type="PROSITE" id="PS50222">
    <property type="entry name" value="EF_HAND_2"/>
    <property type="match status" value="3"/>
</dbReference>
<feature type="domain" description="EF-hand" evidence="13">
    <location>
        <begin position="247"/>
        <end position="282"/>
    </location>
</feature>
<name>A7RLD6_NEMVE</name>
<dbReference type="Pfam" id="PF13499">
    <property type="entry name" value="EF-hand_7"/>
    <property type="match status" value="1"/>
</dbReference>
<evidence type="ECO:0000313" key="14">
    <source>
        <dbReference type="EMBL" id="EDO47673.1"/>
    </source>
</evidence>
<evidence type="ECO:0000256" key="1">
    <source>
        <dbReference type="ARBA" id="ARBA00004319"/>
    </source>
</evidence>
<evidence type="ECO:0000256" key="8">
    <source>
        <dbReference type="ARBA" id="ARBA00023186"/>
    </source>
</evidence>
<dbReference type="PANTHER" id="PTHR10827">
    <property type="entry name" value="RETICULOCALBIN"/>
    <property type="match status" value="1"/>
</dbReference>
<keyword evidence="2" id="KW-0479">Metal-binding</keyword>
<dbReference type="Gene3D" id="1.10.238.10">
    <property type="entry name" value="EF-hand"/>
    <property type="match status" value="2"/>
</dbReference>
<dbReference type="InterPro" id="IPR011992">
    <property type="entry name" value="EF-hand-dom_pair"/>
</dbReference>
<evidence type="ECO:0000256" key="3">
    <source>
        <dbReference type="ARBA" id="ARBA00022729"/>
    </source>
</evidence>
<dbReference type="FunFam" id="1.10.238.10:FF:000104">
    <property type="entry name" value="calumenin isoform X1"/>
    <property type="match status" value="1"/>
</dbReference>
<evidence type="ECO:0000256" key="7">
    <source>
        <dbReference type="ARBA" id="ARBA00023180"/>
    </source>
</evidence>
<dbReference type="EMBL" id="DS469518">
    <property type="protein sequence ID" value="EDO47673.1"/>
    <property type="molecule type" value="Genomic_DNA"/>
</dbReference>
<feature type="non-terminal residue" evidence="14">
    <location>
        <position position="297"/>
    </location>
</feature>
<keyword evidence="15" id="KW-1185">Reference proteome</keyword>
<dbReference type="eggNOG" id="KOG4223">
    <property type="taxonomic scope" value="Eukaryota"/>
</dbReference>
<keyword evidence="5" id="KW-0256">Endoplasmic reticulum</keyword>
<dbReference type="OMA" id="HINWIEV"/>
<dbReference type="Pfam" id="PF13202">
    <property type="entry name" value="EF-hand_5"/>
    <property type="match status" value="3"/>
</dbReference>
<keyword evidence="7" id="KW-0325">Glycoprotein</keyword>
<evidence type="ECO:0000256" key="12">
    <source>
        <dbReference type="SAM" id="MobiDB-lite"/>
    </source>
</evidence>
<feature type="domain" description="EF-hand" evidence="13">
    <location>
        <begin position="171"/>
        <end position="206"/>
    </location>
</feature>
<dbReference type="InParanoid" id="A7RLD6"/>
<keyword evidence="4" id="KW-0677">Repeat</keyword>
<keyword evidence="8" id="KW-0143">Chaperone</keyword>
<dbReference type="SUPFAM" id="SSF47473">
    <property type="entry name" value="EF-hand"/>
    <property type="match status" value="2"/>
</dbReference>
<dbReference type="PROSITE" id="PS00018">
    <property type="entry name" value="EF_HAND_1"/>
    <property type="match status" value="3"/>
</dbReference>
<evidence type="ECO:0000259" key="13">
    <source>
        <dbReference type="PROSITE" id="PS50222"/>
    </source>
</evidence>
<dbReference type="GO" id="GO:0005509">
    <property type="term" value="F:calcium ion binding"/>
    <property type="evidence" value="ECO:0000318"/>
    <property type="project" value="GO_Central"/>
</dbReference>
<feature type="domain" description="EF-hand" evidence="13">
    <location>
        <begin position="45"/>
        <end position="80"/>
    </location>
</feature>
<dbReference type="GO" id="GO:0005788">
    <property type="term" value="C:endoplasmic reticulum lumen"/>
    <property type="evidence" value="ECO:0007669"/>
    <property type="project" value="UniProtKB-SubCell"/>
</dbReference>
<keyword evidence="6" id="KW-0106">Calcium</keyword>
<feature type="compositionally biased region" description="Basic and acidic residues" evidence="12">
    <location>
        <begin position="1"/>
        <end position="16"/>
    </location>
</feature>
<dbReference type="SMART" id="SM00054">
    <property type="entry name" value="EFh"/>
    <property type="match status" value="5"/>
</dbReference>
<accession>A7RLD6</accession>
<evidence type="ECO:0000256" key="9">
    <source>
        <dbReference type="ARBA" id="ARBA00056975"/>
    </source>
</evidence>
<protein>
    <recommendedName>
        <fullName evidence="11">Reticulocalbin-3</fullName>
    </recommendedName>
</protein>
<comment type="function">
    <text evidence="9">Probable molecular chaperone assisting protein biosynthesis and transport in the endoplasmic reticulum. Required for the proper biosynthesis and transport of pulmonary surfactant-associated protein A/SP-A, pulmonary surfactant-associated protein D/SP-D and the lipid transporter ABCA3. By regulating both the proper expression and the degradation through the endoplasmic reticulum-associated protein degradation pathway of these proteins plays a crucial role in pulmonary surfactant homeostasis. Has an anti-fibrotic activity by negatively regulating the secretion of type I and type III collagens. This calcium-binding protein also transiently associates with immature PCSK6 and regulates its secretion.</text>
</comment>
<proteinExistence type="predicted"/>
<organism evidence="14 15">
    <name type="scientific">Nematostella vectensis</name>
    <name type="common">Starlet sea anemone</name>
    <dbReference type="NCBI Taxonomy" id="45351"/>
    <lineage>
        <taxon>Eukaryota</taxon>
        <taxon>Metazoa</taxon>
        <taxon>Cnidaria</taxon>
        <taxon>Anthozoa</taxon>
        <taxon>Hexacorallia</taxon>
        <taxon>Actiniaria</taxon>
        <taxon>Edwardsiidae</taxon>
        <taxon>Nematostella</taxon>
    </lineage>
</organism>
<dbReference type="PANTHER" id="PTHR10827:SF52">
    <property type="entry name" value="IP16409P"/>
    <property type="match status" value="1"/>
</dbReference>
<dbReference type="HOGENOM" id="CLU_044718_0_1_1"/>
<reference evidence="14 15" key="1">
    <citation type="journal article" date="2007" name="Science">
        <title>Sea anemone genome reveals ancestral eumetazoan gene repertoire and genomic organization.</title>
        <authorList>
            <person name="Putnam N.H."/>
            <person name="Srivastava M."/>
            <person name="Hellsten U."/>
            <person name="Dirks B."/>
            <person name="Chapman J."/>
            <person name="Salamov A."/>
            <person name="Terry A."/>
            <person name="Shapiro H."/>
            <person name="Lindquist E."/>
            <person name="Kapitonov V.V."/>
            <person name="Jurka J."/>
            <person name="Genikhovich G."/>
            <person name="Grigoriev I.V."/>
            <person name="Lucas S.M."/>
            <person name="Steele R.E."/>
            <person name="Finnerty J.R."/>
            <person name="Technau U."/>
            <person name="Martindale M.Q."/>
            <person name="Rokhsar D.S."/>
        </authorList>
    </citation>
    <scope>NUCLEOTIDE SEQUENCE [LARGE SCALE GENOMIC DNA]</scope>
    <source>
        <strain evidence="15">CH2 X CH6</strain>
    </source>
</reference>
<dbReference type="GO" id="GO:0005783">
    <property type="term" value="C:endoplasmic reticulum"/>
    <property type="evidence" value="ECO:0000318"/>
    <property type="project" value="GO_Central"/>
</dbReference>
<gene>
    <name evidence="14" type="ORF">NEMVEDRAFT_v1g86027</name>
</gene>
<evidence type="ECO:0000256" key="2">
    <source>
        <dbReference type="ARBA" id="ARBA00022723"/>
    </source>
</evidence>
<dbReference type="PhylomeDB" id="A7RLD6"/>
<evidence type="ECO:0000256" key="4">
    <source>
        <dbReference type="ARBA" id="ARBA00022737"/>
    </source>
</evidence>
<evidence type="ECO:0000313" key="15">
    <source>
        <dbReference type="Proteomes" id="UP000001593"/>
    </source>
</evidence>
<dbReference type="AlphaFoldDB" id="A7RLD6"/>
<evidence type="ECO:0000256" key="10">
    <source>
        <dbReference type="ARBA" id="ARBA00063143"/>
    </source>
</evidence>
<keyword evidence="3" id="KW-0732">Signal</keyword>
<dbReference type="Proteomes" id="UP000001593">
    <property type="component" value="Unassembled WGS sequence"/>
</dbReference>
<sequence>DRRVHDGKVSDKEHFSKTGVHNPEYDHDAFLGQDKKEFDSLTPQESKRRLGLIVDRIDKDQDGRITYTEMKEWINYAGNRYAFDDGDRLWKAIKKREEQIAKKENKSFNPDAPIDWDLYKEDAFGKTITDANEKRYQRDRKQWEVADRNKDTKLSKEEFPALFHPSVFDYMQDLVLDESMLDIDTNRDGYISQEEFLGKATEEKGTEEEKEMIARRRQEFLEHRDTNKDGRLDRRELKDYLFPAYDHVGAEAQHLINEVDKNEDGMLTKDEIMDNFEKFVGSRAAEFGQALNRHEEF</sequence>